<dbReference type="Pfam" id="PF24716">
    <property type="entry name" value="WapI"/>
    <property type="match status" value="1"/>
</dbReference>
<keyword evidence="2" id="KW-1185">Reference proteome</keyword>
<dbReference type="AlphaFoldDB" id="A0A7W9WC80"/>
<proteinExistence type="predicted"/>
<organism evidence="1 2">
    <name type="scientific">Hymenobacter luteus</name>
    <dbReference type="NCBI Taxonomy" id="1411122"/>
    <lineage>
        <taxon>Bacteria</taxon>
        <taxon>Pseudomonadati</taxon>
        <taxon>Bacteroidota</taxon>
        <taxon>Cytophagia</taxon>
        <taxon>Cytophagales</taxon>
        <taxon>Hymenobacteraceae</taxon>
        <taxon>Hymenobacter</taxon>
    </lineage>
</organism>
<protein>
    <submittedName>
        <fullName evidence="1">Phage repressor protein C with HTH and peptisase S24 domain</fullName>
    </submittedName>
</protein>
<gene>
    <name evidence="1" type="ORF">HNQ93_002643</name>
</gene>
<dbReference type="RefSeq" id="WP_183403780.1">
    <property type="nucleotide sequence ID" value="NZ_JACHGG010000003.1"/>
</dbReference>
<sequence>MEEITIQGESGSFLHIDLIEVYGFPYETCFWGGYEVRAVIEIKSGGFEAYSTLWLSTGELYTFYNSLKECNERLKGEVKLTTSDSNLELVVRYDIQGLAAVTGKFRASDFDGNELQFKYTTDQSYIQATITDLKRIVAKYGDMKGATN</sequence>
<dbReference type="InterPro" id="IPR056510">
    <property type="entry name" value="WapI"/>
</dbReference>
<name>A0A7W9WC80_9BACT</name>
<dbReference type="Proteomes" id="UP000532746">
    <property type="component" value="Unassembled WGS sequence"/>
</dbReference>
<comment type="caution">
    <text evidence="1">The sequence shown here is derived from an EMBL/GenBank/DDBJ whole genome shotgun (WGS) entry which is preliminary data.</text>
</comment>
<dbReference type="EMBL" id="JACHGG010000003">
    <property type="protein sequence ID" value="MBB6059783.1"/>
    <property type="molecule type" value="Genomic_DNA"/>
</dbReference>
<evidence type="ECO:0000313" key="1">
    <source>
        <dbReference type="EMBL" id="MBB6059783.1"/>
    </source>
</evidence>
<reference evidence="1 2" key="1">
    <citation type="submission" date="2020-08" db="EMBL/GenBank/DDBJ databases">
        <title>Genomic Encyclopedia of Type Strains, Phase IV (KMG-IV): sequencing the most valuable type-strain genomes for metagenomic binning, comparative biology and taxonomic classification.</title>
        <authorList>
            <person name="Goeker M."/>
        </authorList>
    </citation>
    <scope>NUCLEOTIDE SEQUENCE [LARGE SCALE GENOMIC DNA]</scope>
    <source>
        <strain evidence="1 2">DSM 26718</strain>
    </source>
</reference>
<accession>A0A7W9WC80</accession>
<evidence type="ECO:0000313" key="2">
    <source>
        <dbReference type="Proteomes" id="UP000532746"/>
    </source>
</evidence>